<dbReference type="InterPro" id="IPR014241">
    <property type="entry name" value="Cyt_c_oxidase_su1_bac"/>
</dbReference>
<accession>A0A517Y0Q8</accession>
<dbReference type="PROSITE" id="PS50855">
    <property type="entry name" value="COX1"/>
    <property type="match status" value="1"/>
</dbReference>
<dbReference type="GO" id="GO:0046872">
    <property type="term" value="F:metal ion binding"/>
    <property type="evidence" value="ECO:0007669"/>
    <property type="project" value="UniProtKB-KW"/>
</dbReference>
<evidence type="ECO:0000256" key="16">
    <source>
        <dbReference type="RuleBase" id="RU363061"/>
    </source>
</evidence>
<dbReference type="SUPFAM" id="SSF81442">
    <property type="entry name" value="Cytochrome c oxidase subunit I-like"/>
    <property type="match status" value="1"/>
</dbReference>
<evidence type="ECO:0000313" key="20">
    <source>
        <dbReference type="Proteomes" id="UP000319576"/>
    </source>
</evidence>
<protein>
    <recommendedName>
        <fullName evidence="16">Cytochrome c oxidase subunit 1</fullName>
        <ecNumber evidence="16">7.1.1.9</ecNumber>
    </recommendedName>
</protein>
<feature type="transmembrane region" description="Helical" evidence="16">
    <location>
        <begin position="86"/>
        <end position="116"/>
    </location>
</feature>
<dbReference type="RefSeq" id="WP_145243512.1">
    <property type="nucleotide sequence ID" value="NZ_CP036273.1"/>
</dbReference>
<dbReference type="GO" id="GO:0004129">
    <property type="term" value="F:cytochrome-c oxidase activity"/>
    <property type="evidence" value="ECO:0007669"/>
    <property type="project" value="UniProtKB-EC"/>
</dbReference>
<keyword evidence="20" id="KW-1185">Reference proteome</keyword>
<feature type="domain" description="Cytochrome oxidase subunit I profile" evidence="18">
    <location>
        <begin position="27"/>
        <end position="537"/>
    </location>
</feature>
<feature type="transmembrane region" description="Helical" evidence="16">
    <location>
        <begin position="481"/>
        <end position="503"/>
    </location>
</feature>
<dbReference type="GO" id="GO:0005886">
    <property type="term" value="C:plasma membrane"/>
    <property type="evidence" value="ECO:0007669"/>
    <property type="project" value="UniProtKB-SubCell"/>
</dbReference>
<dbReference type="KEGG" id="uli:ETAA1_53300"/>
<dbReference type="Gene3D" id="1.20.210.10">
    <property type="entry name" value="Cytochrome c oxidase-like, subunit I domain"/>
    <property type="match status" value="1"/>
</dbReference>
<comment type="pathway">
    <text evidence="2 16">Energy metabolism; oxidative phosphorylation.</text>
</comment>
<comment type="similarity">
    <text evidence="15">Belongs to the heme-copper respiratory oxidase family.</text>
</comment>
<dbReference type="GO" id="GO:0006119">
    <property type="term" value="P:oxidative phosphorylation"/>
    <property type="evidence" value="ECO:0007669"/>
    <property type="project" value="UniProtKB-UniPathway"/>
</dbReference>
<dbReference type="OrthoDB" id="9759913at2"/>
<evidence type="ECO:0000256" key="11">
    <source>
        <dbReference type="ARBA" id="ARBA00023004"/>
    </source>
</evidence>
<feature type="region of interest" description="Disordered" evidence="17">
    <location>
        <begin position="552"/>
        <end position="586"/>
    </location>
</feature>
<dbReference type="NCBIfam" id="TIGR02891">
    <property type="entry name" value="CtaD_CoxA"/>
    <property type="match status" value="1"/>
</dbReference>
<dbReference type="PANTHER" id="PTHR10422:SF18">
    <property type="entry name" value="CYTOCHROME C OXIDASE SUBUNIT 1"/>
    <property type="match status" value="1"/>
</dbReference>
<keyword evidence="19" id="KW-0560">Oxidoreductase</keyword>
<evidence type="ECO:0000256" key="12">
    <source>
        <dbReference type="ARBA" id="ARBA00023008"/>
    </source>
</evidence>
<dbReference type="PRINTS" id="PR01165">
    <property type="entry name" value="CYCOXIDASEI"/>
</dbReference>
<feature type="transmembrane region" description="Helical" evidence="16">
    <location>
        <begin position="170"/>
        <end position="192"/>
    </location>
</feature>
<keyword evidence="5 15" id="KW-0679">Respiratory chain</keyword>
<feature type="transmembrane region" description="Helical" evidence="16">
    <location>
        <begin position="297"/>
        <end position="316"/>
    </location>
</feature>
<evidence type="ECO:0000256" key="6">
    <source>
        <dbReference type="ARBA" id="ARBA00022692"/>
    </source>
</evidence>
<gene>
    <name evidence="19" type="primary">ctaDII</name>
    <name evidence="19" type="ORF">ETAA1_53300</name>
</gene>
<evidence type="ECO:0000256" key="8">
    <source>
        <dbReference type="ARBA" id="ARBA00022967"/>
    </source>
</evidence>
<dbReference type="Proteomes" id="UP000319576">
    <property type="component" value="Chromosome"/>
</dbReference>
<evidence type="ECO:0000256" key="5">
    <source>
        <dbReference type="ARBA" id="ARBA00022660"/>
    </source>
</evidence>
<keyword evidence="12 16" id="KW-0186">Copper</keyword>
<evidence type="ECO:0000313" key="19">
    <source>
        <dbReference type="EMBL" id="QDU23331.1"/>
    </source>
</evidence>
<dbReference type="GO" id="GO:0022904">
    <property type="term" value="P:respiratory electron transport chain"/>
    <property type="evidence" value="ECO:0007669"/>
    <property type="project" value="TreeGrafter"/>
</dbReference>
<keyword evidence="8" id="KW-1278">Translocase</keyword>
<evidence type="ECO:0000256" key="7">
    <source>
        <dbReference type="ARBA" id="ARBA00022723"/>
    </source>
</evidence>
<reference evidence="19 20" key="1">
    <citation type="submission" date="2019-02" db="EMBL/GenBank/DDBJ databases">
        <title>Deep-cultivation of Planctomycetes and their phenomic and genomic characterization uncovers novel biology.</title>
        <authorList>
            <person name="Wiegand S."/>
            <person name="Jogler M."/>
            <person name="Boedeker C."/>
            <person name="Pinto D."/>
            <person name="Vollmers J."/>
            <person name="Rivas-Marin E."/>
            <person name="Kohn T."/>
            <person name="Peeters S.H."/>
            <person name="Heuer A."/>
            <person name="Rast P."/>
            <person name="Oberbeckmann S."/>
            <person name="Bunk B."/>
            <person name="Jeske O."/>
            <person name="Meyerdierks A."/>
            <person name="Storesund J.E."/>
            <person name="Kallscheuer N."/>
            <person name="Luecker S."/>
            <person name="Lage O.M."/>
            <person name="Pohl T."/>
            <person name="Merkel B.J."/>
            <person name="Hornburger P."/>
            <person name="Mueller R.-W."/>
            <person name="Bruemmer F."/>
            <person name="Labrenz M."/>
            <person name="Spormann A.M."/>
            <person name="Op den Camp H."/>
            <person name="Overmann J."/>
            <person name="Amann R."/>
            <person name="Jetten M.S.M."/>
            <person name="Mascher T."/>
            <person name="Medema M.H."/>
            <person name="Devos D.P."/>
            <person name="Kaster A.-K."/>
            <person name="Ovreas L."/>
            <person name="Rohde M."/>
            <person name="Galperin M.Y."/>
            <person name="Jogler C."/>
        </authorList>
    </citation>
    <scope>NUCLEOTIDE SEQUENCE [LARGE SCALE GENOMIC DNA]</scope>
    <source>
        <strain evidence="19 20">ETA_A1</strain>
    </source>
</reference>
<evidence type="ECO:0000256" key="15">
    <source>
        <dbReference type="RuleBase" id="RU000370"/>
    </source>
</evidence>
<evidence type="ECO:0000256" key="14">
    <source>
        <dbReference type="ARBA" id="ARBA00047816"/>
    </source>
</evidence>
<feature type="transmembrane region" description="Helical" evidence="16">
    <location>
        <begin position="261"/>
        <end position="285"/>
    </location>
</feature>
<dbReference type="EC" id="7.1.1.9" evidence="16"/>
<feature type="transmembrane region" description="Helical" evidence="16">
    <location>
        <begin position="396"/>
        <end position="418"/>
    </location>
</feature>
<evidence type="ECO:0000256" key="13">
    <source>
        <dbReference type="ARBA" id="ARBA00023136"/>
    </source>
</evidence>
<dbReference type="InterPro" id="IPR023616">
    <property type="entry name" value="Cyt_c_oxase-like_su1_dom"/>
</dbReference>
<dbReference type="GO" id="GO:0020037">
    <property type="term" value="F:heme binding"/>
    <property type="evidence" value="ECO:0007669"/>
    <property type="project" value="InterPro"/>
</dbReference>
<comment type="subcellular location">
    <subcellularLocation>
        <location evidence="16">Cell membrane</location>
        <topology evidence="16">Multi-pass membrane protein</topology>
    </subcellularLocation>
    <subcellularLocation>
        <location evidence="1">Membrane</location>
        <topology evidence="1">Multi-pass membrane protein</topology>
    </subcellularLocation>
</comment>
<keyword evidence="4 15" id="KW-0349">Heme</keyword>
<dbReference type="GO" id="GO:0016491">
    <property type="term" value="F:oxidoreductase activity"/>
    <property type="evidence" value="ECO:0007669"/>
    <property type="project" value="UniProtKB-KW"/>
</dbReference>
<dbReference type="PROSITE" id="PS00077">
    <property type="entry name" value="COX1_CUB"/>
    <property type="match status" value="1"/>
</dbReference>
<keyword evidence="6 15" id="KW-0812">Transmembrane</keyword>
<dbReference type="InterPro" id="IPR036927">
    <property type="entry name" value="Cyt_c_oxase-like_su1_sf"/>
</dbReference>
<keyword evidence="13 16" id="KW-0472">Membrane</keyword>
<dbReference type="GO" id="GO:0015990">
    <property type="term" value="P:electron transport coupled proton transport"/>
    <property type="evidence" value="ECO:0007669"/>
    <property type="project" value="InterPro"/>
</dbReference>
<feature type="transmembrane region" description="Helical" evidence="16">
    <location>
        <begin position="364"/>
        <end position="384"/>
    </location>
</feature>
<feature type="transmembrane region" description="Helical" evidence="16">
    <location>
        <begin position="322"/>
        <end position="343"/>
    </location>
</feature>
<keyword evidence="16" id="KW-1003">Cell membrane</keyword>
<keyword evidence="3 15" id="KW-0813">Transport</keyword>
<feature type="region of interest" description="Disordered" evidence="17">
    <location>
        <begin position="1"/>
        <end position="20"/>
    </location>
</feature>
<dbReference type="InterPro" id="IPR023615">
    <property type="entry name" value="Cyt_c_Oxase_su1_BS"/>
</dbReference>
<feature type="transmembrane region" description="Helical" evidence="16">
    <location>
        <begin position="46"/>
        <end position="66"/>
    </location>
</feature>
<keyword evidence="9 15" id="KW-0249">Electron transport</keyword>
<feature type="transmembrane region" description="Helical" evidence="16">
    <location>
        <begin position="439"/>
        <end position="461"/>
    </location>
</feature>
<evidence type="ECO:0000256" key="1">
    <source>
        <dbReference type="ARBA" id="ARBA00004141"/>
    </source>
</evidence>
<evidence type="ECO:0000256" key="4">
    <source>
        <dbReference type="ARBA" id="ARBA00022617"/>
    </source>
</evidence>
<evidence type="ECO:0000259" key="18">
    <source>
        <dbReference type="PROSITE" id="PS50855"/>
    </source>
</evidence>
<sequence length="586" mass="64082">MSIVIGDTPRTAPPPPEPAVPGRNYINETSGFWSWALTVDHKRIGILYLVSITAFFLVGGIAAGLVRANLLTPNGAILTEDQYNKAFTAHGVVMLFLFLIPSIPAVFGNFLVPLMIGAKDLAFPKLNLASWYVFMIGAAFMVWGLLAGGIDTGWTLYPPYSSRYSHSSVAPGVFGVFITGFSSIMTGLNIMVTIHKMRAPGMTWGRLPLFIWAMYATSFIQLLGTPVVAITLVLLLVERLAGVGIFDPSIGGDPVLYQHLFWFYSHPAVYIMIVPGMGVISEVLTCFSRKNIFGYKAVAWSSVGIAVVGFLVWAHHMFVAGISYYSALLFSFLTMLVAVPSAIKVFNWVATLYRGSITFQAPMMFTLAFLVLFTVGGVTGLFLATMGTDIHLHDTYFVVAHFHFVMVGGMVLAYLAGIHFWWPKMTGRMYSDFWSKTSATVIFVGFFFTFVPQFVLGYHGMPRRYPNYPEEFQVYNVLSTAGASILGVGYLMPAVYLTLSLFYGPKASANPWSATGLEWQVPSPPTVFNFEYLPITVCGPYEYAIGVDQMGRGLPEPPGMSDDNPASRLGLSGPAGAQAKETEVVG</sequence>
<keyword evidence="7 16" id="KW-0479">Metal-binding</keyword>
<proteinExistence type="inferred from homology"/>
<feature type="transmembrane region" description="Helical" evidence="16">
    <location>
        <begin position="128"/>
        <end position="150"/>
    </location>
</feature>
<organism evidence="19 20">
    <name type="scientific">Urbifossiella limnaea</name>
    <dbReference type="NCBI Taxonomy" id="2528023"/>
    <lineage>
        <taxon>Bacteria</taxon>
        <taxon>Pseudomonadati</taxon>
        <taxon>Planctomycetota</taxon>
        <taxon>Planctomycetia</taxon>
        <taxon>Gemmatales</taxon>
        <taxon>Gemmataceae</taxon>
        <taxon>Urbifossiella</taxon>
    </lineage>
</organism>
<keyword evidence="11 16" id="KW-0408">Iron</keyword>
<dbReference type="Pfam" id="PF00115">
    <property type="entry name" value="COX1"/>
    <property type="match status" value="1"/>
</dbReference>
<comment type="catalytic activity">
    <reaction evidence="14 16">
        <text>4 Fe(II)-[cytochrome c] + O2 + 8 H(+)(in) = 4 Fe(III)-[cytochrome c] + 2 H2O + 4 H(+)(out)</text>
        <dbReference type="Rhea" id="RHEA:11436"/>
        <dbReference type="Rhea" id="RHEA-COMP:10350"/>
        <dbReference type="Rhea" id="RHEA-COMP:14399"/>
        <dbReference type="ChEBI" id="CHEBI:15377"/>
        <dbReference type="ChEBI" id="CHEBI:15378"/>
        <dbReference type="ChEBI" id="CHEBI:15379"/>
        <dbReference type="ChEBI" id="CHEBI:29033"/>
        <dbReference type="ChEBI" id="CHEBI:29034"/>
        <dbReference type="EC" id="7.1.1.9"/>
    </reaction>
</comment>
<dbReference type="EMBL" id="CP036273">
    <property type="protein sequence ID" value="QDU23331.1"/>
    <property type="molecule type" value="Genomic_DNA"/>
</dbReference>
<evidence type="ECO:0000256" key="17">
    <source>
        <dbReference type="SAM" id="MobiDB-lite"/>
    </source>
</evidence>
<dbReference type="AlphaFoldDB" id="A0A517Y0Q8"/>
<dbReference type="PANTHER" id="PTHR10422">
    <property type="entry name" value="CYTOCHROME C OXIDASE SUBUNIT 1"/>
    <property type="match status" value="1"/>
</dbReference>
<keyword evidence="10 16" id="KW-1133">Transmembrane helix</keyword>
<evidence type="ECO:0000256" key="10">
    <source>
        <dbReference type="ARBA" id="ARBA00022989"/>
    </source>
</evidence>
<feature type="transmembrane region" description="Helical" evidence="16">
    <location>
        <begin position="212"/>
        <end position="237"/>
    </location>
</feature>
<evidence type="ECO:0000256" key="9">
    <source>
        <dbReference type="ARBA" id="ARBA00022982"/>
    </source>
</evidence>
<dbReference type="UniPathway" id="UPA00705"/>
<evidence type="ECO:0000256" key="3">
    <source>
        <dbReference type="ARBA" id="ARBA00022448"/>
    </source>
</evidence>
<evidence type="ECO:0000256" key="2">
    <source>
        <dbReference type="ARBA" id="ARBA00004673"/>
    </source>
</evidence>
<name>A0A517Y0Q8_9BACT</name>
<comment type="function">
    <text evidence="16">Cytochrome c oxidase is the component of the respiratory chain that catalyzes the reduction of oxygen to water. Subunits 1-3 form the functional core of the enzyme complex. CO I is the catalytic subunit of the enzyme. Electrons originating in cytochrome c are transferred via the copper A center of subunit 2 and heme A of subunit 1 to the bimetallic center formed by heme A3 and copper B.</text>
</comment>
<dbReference type="InterPro" id="IPR000883">
    <property type="entry name" value="Cyt_C_Oxase_1"/>
</dbReference>